<dbReference type="PANTHER" id="PTHR44051">
    <property type="entry name" value="GLUTATHIONE S-TRANSFERASE-RELATED"/>
    <property type="match status" value="1"/>
</dbReference>
<accession>A0A6A6UQF2</accession>
<dbReference type="InterPro" id="IPR036282">
    <property type="entry name" value="Glutathione-S-Trfase_C_sf"/>
</dbReference>
<dbReference type="OrthoDB" id="2098326at2759"/>
<feature type="domain" description="GST N-terminal" evidence="6">
    <location>
        <begin position="9"/>
        <end position="96"/>
    </location>
</feature>
<dbReference type="EC" id="2.5.1.18" evidence="2"/>
<keyword evidence="3 8" id="KW-0808">Transferase</keyword>
<dbReference type="Gene3D" id="1.20.1050.10">
    <property type="match status" value="1"/>
</dbReference>
<dbReference type="Pfam" id="PF02798">
    <property type="entry name" value="GST_N"/>
    <property type="match status" value="1"/>
</dbReference>
<dbReference type="InterPro" id="IPR004046">
    <property type="entry name" value="GST_C"/>
</dbReference>
<dbReference type="AlphaFoldDB" id="A0A6A6UQF2"/>
<dbReference type="GO" id="GO:0005737">
    <property type="term" value="C:cytoplasm"/>
    <property type="evidence" value="ECO:0007669"/>
    <property type="project" value="UniProtKB-ARBA"/>
</dbReference>
<evidence type="ECO:0000259" key="7">
    <source>
        <dbReference type="PROSITE" id="PS50405"/>
    </source>
</evidence>
<dbReference type="InterPro" id="IPR004045">
    <property type="entry name" value="Glutathione_S-Trfase_N"/>
</dbReference>
<dbReference type="InterPro" id="IPR040079">
    <property type="entry name" value="Glutathione_S-Trfase"/>
</dbReference>
<dbReference type="SFLD" id="SFLDG00358">
    <property type="entry name" value="Main_(cytGST)"/>
    <property type="match status" value="1"/>
</dbReference>
<proteinExistence type="inferred from homology"/>
<dbReference type="PANTHER" id="PTHR44051:SF9">
    <property type="entry name" value="GLUTATHIONE S-TRANSFERASE 1"/>
    <property type="match status" value="1"/>
</dbReference>
<evidence type="ECO:0000256" key="4">
    <source>
        <dbReference type="ARBA" id="ARBA00047960"/>
    </source>
</evidence>
<keyword evidence="9" id="KW-1185">Reference proteome</keyword>
<dbReference type="InterPro" id="IPR036249">
    <property type="entry name" value="Thioredoxin-like_sf"/>
</dbReference>
<comment type="similarity">
    <text evidence="1 5">Belongs to the GST superfamily.</text>
</comment>
<dbReference type="Proteomes" id="UP000799302">
    <property type="component" value="Unassembled WGS sequence"/>
</dbReference>
<dbReference type="CDD" id="cd03046">
    <property type="entry name" value="GST_N_GTT1_like"/>
    <property type="match status" value="1"/>
</dbReference>
<dbReference type="FunFam" id="3.40.30.10:FF:000156">
    <property type="entry name" value="Glutathione S-transferase 1"/>
    <property type="match status" value="1"/>
</dbReference>
<name>A0A6A6UQF2_9PEZI</name>
<dbReference type="SUPFAM" id="SSF47616">
    <property type="entry name" value="GST C-terminal domain-like"/>
    <property type="match status" value="1"/>
</dbReference>
<dbReference type="SFLD" id="SFLDS00019">
    <property type="entry name" value="Glutathione_Transferase_(cytos"/>
    <property type="match status" value="1"/>
</dbReference>
<evidence type="ECO:0000256" key="2">
    <source>
        <dbReference type="ARBA" id="ARBA00012452"/>
    </source>
</evidence>
<dbReference type="PROSITE" id="PS50404">
    <property type="entry name" value="GST_NTER"/>
    <property type="match status" value="1"/>
</dbReference>
<feature type="domain" description="GST C-terminal" evidence="7">
    <location>
        <begin position="125"/>
        <end position="252"/>
    </location>
</feature>
<evidence type="ECO:0000259" key="6">
    <source>
        <dbReference type="PROSITE" id="PS50404"/>
    </source>
</evidence>
<gene>
    <name evidence="8" type="ORF">BT63DRAFT_421751</name>
</gene>
<evidence type="ECO:0000256" key="1">
    <source>
        <dbReference type="ARBA" id="ARBA00007409"/>
    </source>
</evidence>
<dbReference type="SUPFAM" id="SSF52833">
    <property type="entry name" value="Thioredoxin-like"/>
    <property type="match status" value="1"/>
</dbReference>
<dbReference type="GO" id="GO:0004364">
    <property type="term" value="F:glutathione transferase activity"/>
    <property type="evidence" value="ECO:0007669"/>
    <property type="project" value="UniProtKB-EC"/>
</dbReference>
<dbReference type="Gene3D" id="3.40.30.10">
    <property type="entry name" value="Glutaredoxin"/>
    <property type="match status" value="1"/>
</dbReference>
<evidence type="ECO:0000313" key="9">
    <source>
        <dbReference type="Proteomes" id="UP000799302"/>
    </source>
</evidence>
<organism evidence="8 9">
    <name type="scientific">Microthyrium microscopicum</name>
    <dbReference type="NCBI Taxonomy" id="703497"/>
    <lineage>
        <taxon>Eukaryota</taxon>
        <taxon>Fungi</taxon>
        <taxon>Dikarya</taxon>
        <taxon>Ascomycota</taxon>
        <taxon>Pezizomycotina</taxon>
        <taxon>Dothideomycetes</taxon>
        <taxon>Dothideomycetes incertae sedis</taxon>
        <taxon>Microthyriales</taxon>
        <taxon>Microthyriaceae</taxon>
        <taxon>Microthyrium</taxon>
    </lineage>
</organism>
<sequence>MATETPKQQAKITLYWLEKSRSHRILWLLEELGIEYELKTFKRLESRLAPPELKKIHPLGKSPVITVQADATSEPIVIAESGLITEYLIEHFGPQLAPKRYGPGKEGQVGGETAEWLRYKYFLHYAEGSVMPLLIVALILGEIRGPSVPFFIRPITGAVASGVDSAFLKPSFANHLNFIEEQLATSPQNGKFLAGPELSGADIMMIFPLEVAPGRSGLTKEKYPKILEYVDMIHNREAYKRAIKKVEDATGEKFSISL</sequence>
<dbReference type="Pfam" id="PF00043">
    <property type="entry name" value="GST_C"/>
    <property type="match status" value="1"/>
</dbReference>
<dbReference type="EMBL" id="MU004231">
    <property type="protein sequence ID" value="KAF2673617.1"/>
    <property type="molecule type" value="Genomic_DNA"/>
</dbReference>
<evidence type="ECO:0000313" key="8">
    <source>
        <dbReference type="EMBL" id="KAF2673617.1"/>
    </source>
</evidence>
<dbReference type="CDD" id="cd03189">
    <property type="entry name" value="GST_C_GTT1_like"/>
    <property type="match status" value="1"/>
</dbReference>
<evidence type="ECO:0000256" key="5">
    <source>
        <dbReference type="RuleBase" id="RU003494"/>
    </source>
</evidence>
<evidence type="ECO:0000256" key="3">
    <source>
        <dbReference type="ARBA" id="ARBA00022679"/>
    </source>
</evidence>
<protein>
    <recommendedName>
        <fullName evidence="2">glutathione transferase</fullName>
        <ecNumber evidence="2">2.5.1.18</ecNumber>
    </recommendedName>
</protein>
<comment type="catalytic activity">
    <reaction evidence="4">
        <text>RX + glutathione = an S-substituted glutathione + a halide anion + H(+)</text>
        <dbReference type="Rhea" id="RHEA:16437"/>
        <dbReference type="ChEBI" id="CHEBI:15378"/>
        <dbReference type="ChEBI" id="CHEBI:16042"/>
        <dbReference type="ChEBI" id="CHEBI:17792"/>
        <dbReference type="ChEBI" id="CHEBI:57925"/>
        <dbReference type="ChEBI" id="CHEBI:90779"/>
        <dbReference type="EC" id="2.5.1.18"/>
    </reaction>
</comment>
<reference evidence="8" key="1">
    <citation type="journal article" date="2020" name="Stud. Mycol.">
        <title>101 Dothideomycetes genomes: a test case for predicting lifestyles and emergence of pathogens.</title>
        <authorList>
            <person name="Haridas S."/>
            <person name="Albert R."/>
            <person name="Binder M."/>
            <person name="Bloem J."/>
            <person name="Labutti K."/>
            <person name="Salamov A."/>
            <person name="Andreopoulos B."/>
            <person name="Baker S."/>
            <person name="Barry K."/>
            <person name="Bills G."/>
            <person name="Bluhm B."/>
            <person name="Cannon C."/>
            <person name="Castanera R."/>
            <person name="Culley D."/>
            <person name="Daum C."/>
            <person name="Ezra D."/>
            <person name="Gonzalez J."/>
            <person name="Henrissat B."/>
            <person name="Kuo A."/>
            <person name="Liang C."/>
            <person name="Lipzen A."/>
            <person name="Lutzoni F."/>
            <person name="Magnuson J."/>
            <person name="Mondo S."/>
            <person name="Nolan M."/>
            <person name="Ohm R."/>
            <person name="Pangilinan J."/>
            <person name="Park H.-J."/>
            <person name="Ramirez L."/>
            <person name="Alfaro M."/>
            <person name="Sun H."/>
            <person name="Tritt A."/>
            <person name="Yoshinaga Y."/>
            <person name="Zwiers L.-H."/>
            <person name="Turgeon B."/>
            <person name="Goodwin S."/>
            <person name="Spatafora J."/>
            <person name="Crous P."/>
            <person name="Grigoriev I."/>
        </authorList>
    </citation>
    <scope>NUCLEOTIDE SEQUENCE</scope>
    <source>
        <strain evidence="8">CBS 115976</strain>
    </source>
</reference>
<dbReference type="GO" id="GO:0004602">
    <property type="term" value="F:glutathione peroxidase activity"/>
    <property type="evidence" value="ECO:0007669"/>
    <property type="project" value="UniProtKB-ARBA"/>
</dbReference>
<dbReference type="PROSITE" id="PS50405">
    <property type="entry name" value="GST_CTER"/>
    <property type="match status" value="1"/>
</dbReference>
<dbReference type="InterPro" id="IPR010987">
    <property type="entry name" value="Glutathione-S-Trfase_C-like"/>
</dbReference>